<dbReference type="PANTHER" id="PTHR41709:SF2">
    <property type="entry name" value="CIRCADIAN CLOCK PROTEIN KAIB2"/>
    <property type="match status" value="1"/>
</dbReference>
<protein>
    <submittedName>
        <fullName evidence="2">Circadian clock protein KaiB</fullName>
    </submittedName>
</protein>
<gene>
    <name evidence="2" type="ORF">HNQ61_004613</name>
</gene>
<dbReference type="Proteomes" id="UP000582837">
    <property type="component" value="Unassembled WGS sequence"/>
</dbReference>
<reference evidence="2 3" key="1">
    <citation type="submission" date="2020-08" db="EMBL/GenBank/DDBJ databases">
        <title>Genomic Encyclopedia of Type Strains, Phase IV (KMG-IV): sequencing the most valuable type-strain genomes for metagenomic binning, comparative biology and taxonomic classification.</title>
        <authorList>
            <person name="Goeker M."/>
        </authorList>
    </citation>
    <scope>NUCLEOTIDE SEQUENCE [LARGE SCALE GENOMIC DNA]</scope>
    <source>
        <strain evidence="2 3">DSM 29007</strain>
    </source>
</reference>
<dbReference type="EMBL" id="JACHIA010000019">
    <property type="protein sequence ID" value="MBB6072947.1"/>
    <property type="molecule type" value="Genomic_DNA"/>
</dbReference>
<dbReference type="SMART" id="SM01248">
    <property type="entry name" value="KaiB"/>
    <property type="match status" value="1"/>
</dbReference>
<dbReference type="Gene3D" id="3.40.30.10">
    <property type="entry name" value="Glutaredoxin"/>
    <property type="match status" value="1"/>
</dbReference>
<sequence length="102" mass="11007">MHDSSGAAAPLRLRLYISGNAPNSLSAIRNLRVIAGEHLSGPYEIEVVDVVTDGVRAVHDRILVTPTLLLVDHPHVRVLGNLSDTARVLATILPHDQPHARS</sequence>
<dbReference type="GO" id="GO:0048511">
    <property type="term" value="P:rhythmic process"/>
    <property type="evidence" value="ECO:0007669"/>
    <property type="project" value="InterPro"/>
</dbReference>
<dbReference type="InterPro" id="IPR036249">
    <property type="entry name" value="Thioredoxin-like_sf"/>
</dbReference>
<comment type="caution">
    <text evidence="2">The sequence shown here is derived from an EMBL/GenBank/DDBJ whole genome shotgun (WGS) entry which is preliminary data.</text>
</comment>
<name>A0A841H4G1_9BACT</name>
<dbReference type="RefSeq" id="WP_170037142.1">
    <property type="nucleotide sequence ID" value="NZ_JABDTL010000002.1"/>
</dbReference>
<dbReference type="AlphaFoldDB" id="A0A841H4G1"/>
<accession>A0A841H4G1</accession>
<keyword evidence="3" id="KW-1185">Reference proteome</keyword>
<dbReference type="SUPFAM" id="SSF52833">
    <property type="entry name" value="Thioredoxin-like"/>
    <property type="match status" value="1"/>
</dbReference>
<dbReference type="InterPro" id="IPR011649">
    <property type="entry name" value="KaiB_domain"/>
</dbReference>
<proteinExistence type="predicted"/>
<dbReference type="Pfam" id="PF07689">
    <property type="entry name" value="KaiB"/>
    <property type="match status" value="1"/>
</dbReference>
<evidence type="ECO:0000259" key="1">
    <source>
        <dbReference type="SMART" id="SM01248"/>
    </source>
</evidence>
<dbReference type="InterPro" id="IPR039022">
    <property type="entry name" value="KaiB-like"/>
</dbReference>
<evidence type="ECO:0000313" key="3">
    <source>
        <dbReference type="Proteomes" id="UP000582837"/>
    </source>
</evidence>
<organism evidence="2 3">
    <name type="scientific">Longimicrobium terrae</name>
    <dbReference type="NCBI Taxonomy" id="1639882"/>
    <lineage>
        <taxon>Bacteria</taxon>
        <taxon>Pseudomonadati</taxon>
        <taxon>Gemmatimonadota</taxon>
        <taxon>Longimicrobiia</taxon>
        <taxon>Longimicrobiales</taxon>
        <taxon>Longimicrobiaceae</taxon>
        <taxon>Longimicrobium</taxon>
    </lineage>
</organism>
<feature type="domain" description="KaiB" evidence="1">
    <location>
        <begin position="14"/>
        <end position="94"/>
    </location>
</feature>
<evidence type="ECO:0000313" key="2">
    <source>
        <dbReference type="EMBL" id="MBB6072947.1"/>
    </source>
</evidence>
<dbReference type="PANTHER" id="PTHR41709">
    <property type="entry name" value="KAIB-LIKE PROTEIN 1"/>
    <property type="match status" value="1"/>
</dbReference>